<proteinExistence type="predicted"/>
<dbReference type="GO" id="GO:0005975">
    <property type="term" value="P:carbohydrate metabolic process"/>
    <property type="evidence" value="ECO:0007669"/>
    <property type="project" value="InterPro"/>
</dbReference>
<dbReference type="InterPro" id="IPR008928">
    <property type="entry name" value="6-hairpin_glycosidase_sf"/>
</dbReference>
<dbReference type="InterPro" id="IPR024705">
    <property type="entry name" value="Ssp411"/>
</dbReference>
<organism evidence="2">
    <name type="scientific">marine metagenome</name>
    <dbReference type="NCBI Taxonomy" id="408172"/>
    <lineage>
        <taxon>unclassified sequences</taxon>
        <taxon>metagenomes</taxon>
        <taxon>ecological metagenomes</taxon>
    </lineage>
</organism>
<feature type="domain" description="Spermatogenesis-associated protein 20-like TRX" evidence="1">
    <location>
        <begin position="11"/>
        <end position="113"/>
    </location>
</feature>
<dbReference type="AlphaFoldDB" id="A0A382WM96"/>
<dbReference type="PANTHER" id="PTHR42899">
    <property type="entry name" value="SPERMATOGENESIS-ASSOCIATED PROTEIN 20"/>
    <property type="match status" value="1"/>
</dbReference>
<dbReference type="InterPro" id="IPR036249">
    <property type="entry name" value="Thioredoxin-like_sf"/>
</dbReference>
<reference evidence="2" key="1">
    <citation type="submission" date="2018-05" db="EMBL/GenBank/DDBJ databases">
        <authorList>
            <person name="Lanie J.A."/>
            <person name="Ng W.-L."/>
            <person name="Kazmierczak K.M."/>
            <person name="Andrzejewski T.M."/>
            <person name="Davidsen T.M."/>
            <person name="Wayne K.J."/>
            <person name="Tettelin H."/>
            <person name="Glass J.I."/>
            <person name="Rusch D."/>
            <person name="Podicherti R."/>
            <person name="Tsui H.-C.T."/>
            <person name="Winkler M.E."/>
        </authorList>
    </citation>
    <scope>NUCLEOTIDE SEQUENCE</scope>
</reference>
<accession>A0A382WM96</accession>
<evidence type="ECO:0000259" key="1">
    <source>
        <dbReference type="Pfam" id="PF03190"/>
    </source>
</evidence>
<dbReference type="EMBL" id="UINC01160988">
    <property type="protein sequence ID" value="SVD59922.1"/>
    <property type="molecule type" value="Genomic_DNA"/>
</dbReference>
<name>A0A382WM96_9ZZZZ</name>
<dbReference type="Gene3D" id="3.40.30.10">
    <property type="entry name" value="Glutaredoxin"/>
    <property type="match status" value="1"/>
</dbReference>
<protein>
    <recommendedName>
        <fullName evidence="1">Spermatogenesis-associated protein 20-like TRX domain-containing protein</fullName>
    </recommendedName>
</protein>
<dbReference type="Pfam" id="PF03190">
    <property type="entry name" value="Thioredox_DsbH"/>
    <property type="match status" value="1"/>
</dbReference>
<dbReference type="PANTHER" id="PTHR42899:SF1">
    <property type="entry name" value="SPERMATOGENESIS-ASSOCIATED PROTEIN 20"/>
    <property type="match status" value="1"/>
</dbReference>
<dbReference type="SUPFAM" id="SSF48208">
    <property type="entry name" value="Six-hairpin glycosidases"/>
    <property type="match status" value="1"/>
</dbReference>
<gene>
    <name evidence="2" type="ORF">METZ01_LOCUS412776</name>
</gene>
<sequence length="264" mass="29884">MFRFSVRPNQAHLIEWREWGPEAFQEAHDQNKPVMVFLAAFWCGFCQRMDETSLSEDDTISLLNAFFVPIRVEESQRPDVDLRYNQGGWPTIVFMAPDSTHLFSVNFMEPEPFVNLLVNIVTRHQQGEAIVEPSAVQAQAPNDAGEDTDSAPLGPSIVAEIVGIVEGLEDTVNGGYGAQFKFLHPEATDFLLYLYETSGESSHLDHVRFTLNKMRESKTFHSEGGGFFRYSSKADWSEPHPEKLLDDQAALLSNHLRTYLLTQD</sequence>
<dbReference type="InterPro" id="IPR004879">
    <property type="entry name" value="Ssp411-like_TRX"/>
</dbReference>
<feature type="non-terminal residue" evidence="2">
    <location>
        <position position="264"/>
    </location>
</feature>
<dbReference type="SUPFAM" id="SSF52833">
    <property type="entry name" value="Thioredoxin-like"/>
    <property type="match status" value="1"/>
</dbReference>
<evidence type="ECO:0000313" key="2">
    <source>
        <dbReference type="EMBL" id="SVD59922.1"/>
    </source>
</evidence>